<keyword evidence="2" id="KW-1185">Reference proteome</keyword>
<sequence>MRHTTPVLPRHRVRLERLEDRTNPDTHTWGGLGLTNDWSDSFNWVSGTTPASGDDVMFVNNVNNNQDQDLVGRVYRTLQFNTGPGTTADVTINLVSDLGINGSLATNNVIDNTGLNDIVGPANLVLSGSTVYFLTNSATGRLRISADITGTVGLRKLGVGTLELATDTSVAGHTGNTYTGATTIAAGRLRLVTNTSDDGLSTTISVGDGSGAAGSAELELVNITEIPDTADITVRSDGLLHVLSTAYEDVATLTINPGGQFTPPLLGGGGVGLQVSGTVSVNGAVLLPTAPGASVIGQEYMVIRNLGTDPVVGTFAGLPEGGGLLVGGLPYSISYRGGTGNDVVLTRLVELPRAHLAATGTDDGAALVYRANAVGHYTAAPVTVGAFGGLGTNVRATTADVNGDTFVDTILVTGPGTPLRMAVVSGVDNVTLLVTPTAPFTGSEDFTGGGFVAAADLDGDGEAEWVVTPDEGGGPRVTVFAYGGGMMSVRANFLGIDDANFRGGCRAAVGDVNADHVPDMAVAAGFLGGPRVAVFDGATLFGTPTRMLNDFFAFPGADAVNLRNGAYVAVGDVNRDGFADLVFGGGPGGAPRVFILPGDEIAAGNVDVAQSTPIANFFVAGDAANRGGVRVAVNDADFDGRADVLAGSGEGSAARVRSYLGVNFTTTGEPAVFEDLAVFGGVPLAGGVFVG</sequence>
<dbReference type="SUPFAM" id="SSF69318">
    <property type="entry name" value="Integrin alpha N-terminal domain"/>
    <property type="match status" value="1"/>
</dbReference>
<reference evidence="1 2" key="1">
    <citation type="submission" date="2019-02" db="EMBL/GenBank/DDBJ databases">
        <title>Deep-cultivation of Planctomycetes and their phenomic and genomic characterization uncovers novel biology.</title>
        <authorList>
            <person name="Wiegand S."/>
            <person name="Jogler M."/>
            <person name="Boedeker C."/>
            <person name="Pinto D."/>
            <person name="Vollmers J."/>
            <person name="Rivas-Marin E."/>
            <person name="Kohn T."/>
            <person name="Peeters S.H."/>
            <person name="Heuer A."/>
            <person name="Rast P."/>
            <person name="Oberbeckmann S."/>
            <person name="Bunk B."/>
            <person name="Jeske O."/>
            <person name="Meyerdierks A."/>
            <person name="Storesund J.E."/>
            <person name="Kallscheuer N."/>
            <person name="Luecker S."/>
            <person name="Lage O.M."/>
            <person name="Pohl T."/>
            <person name="Merkel B.J."/>
            <person name="Hornburger P."/>
            <person name="Mueller R.-W."/>
            <person name="Bruemmer F."/>
            <person name="Labrenz M."/>
            <person name="Spormann A.M."/>
            <person name="Op den Camp H."/>
            <person name="Overmann J."/>
            <person name="Amann R."/>
            <person name="Jetten M.S.M."/>
            <person name="Mascher T."/>
            <person name="Medema M.H."/>
            <person name="Devos D.P."/>
            <person name="Kaster A.-K."/>
            <person name="Ovreas L."/>
            <person name="Rohde M."/>
            <person name="Galperin M.Y."/>
            <person name="Jogler C."/>
        </authorList>
    </citation>
    <scope>NUCLEOTIDE SEQUENCE [LARGE SCALE GENOMIC DNA]</scope>
    <source>
        <strain evidence="1 2">ETA_A1</strain>
    </source>
</reference>
<proteinExistence type="predicted"/>
<evidence type="ECO:0000313" key="1">
    <source>
        <dbReference type="EMBL" id="QDU24351.1"/>
    </source>
</evidence>
<evidence type="ECO:0000313" key="2">
    <source>
        <dbReference type="Proteomes" id="UP000319576"/>
    </source>
</evidence>
<protein>
    <submittedName>
        <fullName evidence="1">FG-GAP repeat protein</fullName>
    </submittedName>
</protein>
<gene>
    <name evidence="1" type="ORF">ETAA1_63660</name>
</gene>
<dbReference type="KEGG" id="uli:ETAA1_63660"/>
<name>A0A517Y3L7_9BACT</name>
<accession>A0A517Y3L7</accession>
<organism evidence="1 2">
    <name type="scientific">Urbifossiella limnaea</name>
    <dbReference type="NCBI Taxonomy" id="2528023"/>
    <lineage>
        <taxon>Bacteria</taxon>
        <taxon>Pseudomonadati</taxon>
        <taxon>Planctomycetota</taxon>
        <taxon>Planctomycetia</taxon>
        <taxon>Gemmatales</taxon>
        <taxon>Gemmataceae</taxon>
        <taxon>Urbifossiella</taxon>
    </lineage>
</organism>
<dbReference type="Proteomes" id="UP000319576">
    <property type="component" value="Chromosome"/>
</dbReference>
<dbReference type="Gene3D" id="2.130.10.130">
    <property type="entry name" value="Integrin alpha, N-terminal"/>
    <property type="match status" value="1"/>
</dbReference>
<dbReference type="RefSeq" id="WP_145244511.1">
    <property type="nucleotide sequence ID" value="NZ_CP036273.1"/>
</dbReference>
<dbReference type="AlphaFoldDB" id="A0A517Y3L7"/>
<dbReference type="InterPro" id="IPR028994">
    <property type="entry name" value="Integrin_alpha_N"/>
</dbReference>
<dbReference type="EMBL" id="CP036273">
    <property type="protein sequence ID" value="QDU24351.1"/>
    <property type="molecule type" value="Genomic_DNA"/>
</dbReference>
<dbReference type="OrthoDB" id="8198236at2"/>